<dbReference type="InterPro" id="IPR023796">
    <property type="entry name" value="Serpin_dom"/>
</dbReference>
<evidence type="ECO:0000256" key="3">
    <source>
        <dbReference type="RuleBase" id="RU000411"/>
    </source>
</evidence>
<dbReference type="Pfam" id="PF00079">
    <property type="entry name" value="Serpin"/>
    <property type="match status" value="1"/>
</dbReference>
<comment type="similarity">
    <text evidence="3">Belongs to the serpin family.</text>
</comment>
<dbReference type="PROSITE" id="PS00284">
    <property type="entry name" value="SERPIN"/>
    <property type="match status" value="1"/>
</dbReference>
<dbReference type="PANTHER" id="PTHR11461">
    <property type="entry name" value="SERINE PROTEASE INHIBITOR, SERPIN"/>
    <property type="match status" value="1"/>
</dbReference>
<dbReference type="InterPro" id="IPR036186">
    <property type="entry name" value="Serpin_sf"/>
</dbReference>
<feature type="signal peptide" evidence="4">
    <location>
        <begin position="1"/>
        <end position="18"/>
    </location>
</feature>
<keyword evidence="1" id="KW-0646">Protease inhibitor</keyword>
<evidence type="ECO:0000259" key="5">
    <source>
        <dbReference type="SMART" id="SM00093"/>
    </source>
</evidence>
<feature type="chain" id="PRO_5027017914" description="Serpin domain-containing protein" evidence="4">
    <location>
        <begin position="19"/>
        <end position="414"/>
    </location>
</feature>
<protein>
    <recommendedName>
        <fullName evidence="5">Serpin domain-containing protein</fullName>
    </recommendedName>
</protein>
<dbReference type="GO" id="GO:0005615">
    <property type="term" value="C:extracellular space"/>
    <property type="evidence" value="ECO:0007669"/>
    <property type="project" value="InterPro"/>
</dbReference>
<evidence type="ECO:0000313" key="7">
    <source>
        <dbReference type="Proteomes" id="UP000502823"/>
    </source>
</evidence>
<comment type="caution">
    <text evidence="6">The sequence shown here is derived from an EMBL/GenBank/DDBJ whole genome shotgun (WGS) entry which is preliminary data.</text>
</comment>
<dbReference type="CDD" id="cd19594">
    <property type="entry name" value="serpin_crustaceans_chelicerates_insects"/>
    <property type="match status" value="1"/>
</dbReference>
<dbReference type="AlphaFoldDB" id="A0A6L2Q4G1"/>
<keyword evidence="7" id="KW-1185">Reference proteome</keyword>
<dbReference type="InParanoid" id="A0A6L2Q4G1"/>
<proteinExistence type="inferred from homology"/>
<dbReference type="SMART" id="SM00093">
    <property type="entry name" value="SERPIN"/>
    <property type="match status" value="1"/>
</dbReference>
<dbReference type="Proteomes" id="UP000502823">
    <property type="component" value="Unassembled WGS sequence"/>
</dbReference>
<dbReference type="InterPro" id="IPR042185">
    <property type="entry name" value="Serpin_sf_2"/>
</dbReference>
<evidence type="ECO:0000313" key="6">
    <source>
        <dbReference type="EMBL" id="GFG37665.1"/>
    </source>
</evidence>
<dbReference type="PANTHER" id="PTHR11461:SF278">
    <property type="entry name" value="SERINE PROTEASE INHIBITOR 88EA"/>
    <property type="match status" value="1"/>
</dbReference>
<dbReference type="GO" id="GO:0004867">
    <property type="term" value="F:serine-type endopeptidase inhibitor activity"/>
    <property type="evidence" value="ECO:0007669"/>
    <property type="project" value="UniProtKB-KW"/>
</dbReference>
<dbReference type="InterPro" id="IPR023795">
    <property type="entry name" value="Serpin_CS"/>
</dbReference>
<evidence type="ECO:0000256" key="4">
    <source>
        <dbReference type="SAM" id="SignalP"/>
    </source>
</evidence>
<organism evidence="6 7">
    <name type="scientific">Coptotermes formosanus</name>
    <name type="common">Formosan subterranean termite</name>
    <dbReference type="NCBI Taxonomy" id="36987"/>
    <lineage>
        <taxon>Eukaryota</taxon>
        <taxon>Metazoa</taxon>
        <taxon>Ecdysozoa</taxon>
        <taxon>Arthropoda</taxon>
        <taxon>Hexapoda</taxon>
        <taxon>Insecta</taxon>
        <taxon>Pterygota</taxon>
        <taxon>Neoptera</taxon>
        <taxon>Polyneoptera</taxon>
        <taxon>Dictyoptera</taxon>
        <taxon>Blattodea</taxon>
        <taxon>Blattoidea</taxon>
        <taxon>Termitoidae</taxon>
        <taxon>Rhinotermitidae</taxon>
        <taxon>Coptotermes</taxon>
    </lineage>
</organism>
<gene>
    <name evidence="6" type="ORF">Cfor_02028</name>
</gene>
<dbReference type="InterPro" id="IPR042178">
    <property type="entry name" value="Serpin_sf_1"/>
</dbReference>
<accession>A0A6L2Q4G1</accession>
<evidence type="ECO:0000256" key="1">
    <source>
        <dbReference type="ARBA" id="ARBA00022690"/>
    </source>
</evidence>
<sequence length="414" mass="46766">MLPIILALAAMLPNLSMQQCFSLDDTKVQSSPTTRQELFAGEQDFSLAMLREAVAANPTGNIFFSPYSIYNALLLSYFGAANHTEKSLREALRIPESQSKISTMQAYQFQKHYESIREINGSESYELRSANKLFIAKRLKLRECIAHLFEDEVQPVDFDIDPEAARQNINNWVEVQTKRHIKELIPEDKITRDTELVLANAAYFKGLWQSQFLPEHTRKEVFFVSHSKQALVDMMKQKGTFNHIISEHLGAHVLELPYKGNEVSMFIILPPYTKPNGIEAVIKQLSVESLQEIVEDDLPRAVEVSIPKFTIEQTLELTPILERLGVGDLFQSTSDLSGFTGETGLHLDEAVHKAKIAVDEQGTVAAAASAIFSFRSSRPLIPARFIANHPFVYFLFDKASQTIQFMGVYRSPHN</sequence>
<keyword evidence="2" id="KW-0722">Serine protease inhibitor</keyword>
<keyword evidence="4" id="KW-0732">Signal</keyword>
<dbReference type="FunCoup" id="A0A6L2Q4G1">
    <property type="interactions" value="39"/>
</dbReference>
<dbReference type="Gene3D" id="3.30.497.10">
    <property type="entry name" value="Antithrombin, subunit I, domain 2"/>
    <property type="match status" value="1"/>
</dbReference>
<reference evidence="7" key="1">
    <citation type="submission" date="2020-01" db="EMBL/GenBank/DDBJ databases">
        <title>Draft genome sequence of the Termite Coptotermes fromosanus.</title>
        <authorList>
            <person name="Itakura S."/>
            <person name="Yosikawa Y."/>
            <person name="Umezawa K."/>
        </authorList>
    </citation>
    <scope>NUCLEOTIDE SEQUENCE [LARGE SCALE GENOMIC DNA]</scope>
</reference>
<name>A0A6L2Q4G1_COPFO</name>
<dbReference type="EMBL" id="BLKM01000708">
    <property type="protein sequence ID" value="GFG37665.1"/>
    <property type="molecule type" value="Genomic_DNA"/>
</dbReference>
<dbReference type="InterPro" id="IPR000215">
    <property type="entry name" value="Serpin_fam"/>
</dbReference>
<dbReference type="Gene3D" id="2.30.39.10">
    <property type="entry name" value="Alpha-1-antitrypsin, domain 1"/>
    <property type="match status" value="2"/>
</dbReference>
<feature type="domain" description="Serpin" evidence="5">
    <location>
        <begin position="47"/>
        <end position="412"/>
    </location>
</feature>
<evidence type="ECO:0000256" key="2">
    <source>
        <dbReference type="ARBA" id="ARBA00022900"/>
    </source>
</evidence>
<dbReference type="OrthoDB" id="671595at2759"/>
<dbReference type="SUPFAM" id="SSF56574">
    <property type="entry name" value="Serpins"/>
    <property type="match status" value="1"/>
</dbReference>